<keyword evidence="2" id="KW-1185">Reference proteome</keyword>
<dbReference type="Proteomes" id="UP000198697">
    <property type="component" value="Unassembled WGS sequence"/>
</dbReference>
<organism evidence="1 2">
    <name type="scientific">Hymenobacter actinosclerus</name>
    <dbReference type="NCBI Taxonomy" id="82805"/>
    <lineage>
        <taxon>Bacteria</taxon>
        <taxon>Pseudomonadati</taxon>
        <taxon>Bacteroidota</taxon>
        <taxon>Cytophagia</taxon>
        <taxon>Cytophagales</taxon>
        <taxon>Hymenobacteraceae</taxon>
        <taxon>Hymenobacter</taxon>
    </lineage>
</organism>
<reference evidence="2" key="1">
    <citation type="submission" date="2016-10" db="EMBL/GenBank/DDBJ databases">
        <authorList>
            <person name="Varghese N."/>
            <person name="Submissions S."/>
        </authorList>
    </citation>
    <scope>NUCLEOTIDE SEQUENCE [LARGE SCALE GENOMIC DNA]</scope>
    <source>
        <strain evidence="2">DSM 15310</strain>
    </source>
</reference>
<dbReference type="Pfam" id="PF22668">
    <property type="entry name" value="DUF7009"/>
    <property type="match status" value="1"/>
</dbReference>
<evidence type="ECO:0000313" key="2">
    <source>
        <dbReference type="Proteomes" id="UP000198697"/>
    </source>
</evidence>
<gene>
    <name evidence="1" type="ORF">SAMN04487998_3077</name>
</gene>
<dbReference type="AlphaFoldDB" id="A0A1I0I131"/>
<protein>
    <submittedName>
        <fullName evidence="1">Uncharacterized protein</fullName>
    </submittedName>
</protein>
<dbReference type="STRING" id="82805.SAMN04487998_3077"/>
<proteinExistence type="predicted"/>
<sequence length="108" mass="11719">MKLRLDETSLRLRLDSAEVAEFGRTGLLETAVPLGPGAAGQLRYSLERDAEVPALTLRPEPGRIRVLVPAAQATAWAGSDEISLRTKVEVAENQFLLILVEKDLGCAH</sequence>
<accession>A0A1I0I131</accession>
<dbReference type="EMBL" id="FOHS01000004">
    <property type="protein sequence ID" value="SET90231.1"/>
    <property type="molecule type" value="Genomic_DNA"/>
</dbReference>
<name>A0A1I0I131_9BACT</name>
<dbReference type="RefSeq" id="WP_092773117.1">
    <property type="nucleotide sequence ID" value="NZ_FOHS01000004.1"/>
</dbReference>
<dbReference type="OrthoDB" id="7060517at2"/>
<evidence type="ECO:0000313" key="1">
    <source>
        <dbReference type="EMBL" id="SET90231.1"/>
    </source>
</evidence>
<dbReference type="InterPro" id="IPR053825">
    <property type="entry name" value="DUF7009"/>
</dbReference>